<organism evidence="1 2">
    <name type="scientific">Hungatella effluvii</name>
    <dbReference type="NCBI Taxonomy" id="1096246"/>
    <lineage>
        <taxon>Bacteria</taxon>
        <taxon>Bacillati</taxon>
        <taxon>Bacillota</taxon>
        <taxon>Clostridia</taxon>
        <taxon>Lachnospirales</taxon>
        <taxon>Lachnospiraceae</taxon>
        <taxon>Hungatella</taxon>
    </lineage>
</organism>
<dbReference type="Gene3D" id="3.90.1720.10">
    <property type="entry name" value="endopeptidase domain like (from Nostoc punctiforme)"/>
    <property type="match status" value="1"/>
</dbReference>
<evidence type="ECO:0008006" key="3">
    <source>
        <dbReference type="Google" id="ProtNLM"/>
    </source>
</evidence>
<dbReference type="RefSeq" id="WP_110324090.1">
    <property type="nucleotide sequence ID" value="NZ_QJKD01000009.1"/>
</dbReference>
<evidence type="ECO:0000313" key="1">
    <source>
        <dbReference type="EMBL" id="PXX51772.1"/>
    </source>
</evidence>
<gene>
    <name evidence="1" type="ORF">DFR60_109176</name>
</gene>
<evidence type="ECO:0000313" key="2">
    <source>
        <dbReference type="Proteomes" id="UP000248057"/>
    </source>
</evidence>
<dbReference type="GeneID" id="86062813"/>
<keyword evidence="2" id="KW-1185">Reference proteome</keyword>
<dbReference type="AlphaFoldDB" id="A0A2V3Y4A3"/>
<sequence length="233" mass="27753">MEYIYILLLYLPSGFGRLTQRATGYRYTHAAVSLDDTYTHFYAFSRLRAKTPPISGYIEEKRIYYTLGEDVPIYTKIFRVPVTKDGYQNAIQYMEDVKNDPEIMYNLIHMLLIPVFGGHPLYKAFHCGEFVAKVLEAAGIKLHQPYYRYTPKLFSELLEPYFLYEGTLDNSSRDGMEDDFFRETPKKEYLAKTLYIIKELLFRQVFHRASRHFRPEKVRFSNRIYEQKSHIRK</sequence>
<name>A0A2V3Y4A3_9FIRM</name>
<accession>A0A2V3Y4A3</accession>
<reference evidence="1 2" key="1">
    <citation type="submission" date="2018-05" db="EMBL/GenBank/DDBJ databases">
        <title>Genomic Encyclopedia of Type Strains, Phase IV (KMG-IV): sequencing the most valuable type-strain genomes for metagenomic binning, comparative biology and taxonomic classification.</title>
        <authorList>
            <person name="Goeker M."/>
        </authorList>
    </citation>
    <scope>NUCLEOTIDE SEQUENCE [LARGE SCALE GENOMIC DNA]</scope>
    <source>
        <strain evidence="1 2">DSM 24995</strain>
    </source>
</reference>
<dbReference type="Proteomes" id="UP000248057">
    <property type="component" value="Unassembled WGS sequence"/>
</dbReference>
<proteinExistence type="predicted"/>
<protein>
    <recommendedName>
        <fullName evidence="3">Permuted papain-like amidase YaeF/Yiix C92 family enzyme</fullName>
    </recommendedName>
</protein>
<dbReference type="EMBL" id="QJKD01000009">
    <property type="protein sequence ID" value="PXX51772.1"/>
    <property type="molecule type" value="Genomic_DNA"/>
</dbReference>
<comment type="caution">
    <text evidence="1">The sequence shown here is derived from an EMBL/GenBank/DDBJ whole genome shotgun (WGS) entry which is preliminary data.</text>
</comment>